<reference evidence="1" key="1">
    <citation type="submission" date="2019-12" db="EMBL/GenBank/DDBJ databases">
        <authorList>
            <person name="Cremers G."/>
        </authorList>
    </citation>
    <scope>NUCLEOTIDE SEQUENCE</scope>
    <source>
        <strain evidence="1">Mbul2</strain>
        <plasmid evidence="1">1</plasmid>
    </source>
</reference>
<dbReference type="AlphaFoldDB" id="A0A679K1P5"/>
<dbReference type="EMBL" id="LR743510">
    <property type="protein sequence ID" value="CAA2140895.1"/>
    <property type="molecule type" value="Genomic_DNA"/>
</dbReference>
<organism evidence="1">
    <name type="scientific">Methylobacterium bullatum</name>
    <dbReference type="NCBI Taxonomy" id="570505"/>
    <lineage>
        <taxon>Bacteria</taxon>
        <taxon>Pseudomonadati</taxon>
        <taxon>Pseudomonadota</taxon>
        <taxon>Alphaproteobacteria</taxon>
        <taxon>Hyphomicrobiales</taxon>
        <taxon>Methylobacteriaceae</taxon>
        <taxon>Methylobacterium</taxon>
    </lineage>
</organism>
<geneLocation type="plasmid" evidence="1">
    <name>1</name>
</geneLocation>
<accession>A0A679K1P5</accession>
<name>A0A679K1P5_9HYPH</name>
<keyword evidence="1" id="KW-0614">Plasmid</keyword>
<evidence type="ECO:0000313" key="1">
    <source>
        <dbReference type="EMBL" id="CAA2140895.1"/>
    </source>
</evidence>
<proteinExistence type="predicted"/>
<protein>
    <submittedName>
        <fullName evidence="1">Uncharacterized protein</fullName>
    </submittedName>
</protein>
<sequence length="70" mass="8395">MLSSYFRSEYFCIAQIAKRLIELVRIRMCSHWVWSRMQRSETLSANTRFGIDSQIEGSFKISETRYLLRP</sequence>
<gene>
    <name evidence="1" type="ORF">MBLL_02357</name>
</gene>